<reference evidence="1 2" key="1">
    <citation type="submission" date="2019-03" db="EMBL/GenBank/DDBJ databases">
        <title>Single cell metagenomics reveals metabolic interactions within the superorganism composed of flagellate Streblomastix strix and complex community of Bacteroidetes bacteria on its surface.</title>
        <authorList>
            <person name="Treitli S.C."/>
            <person name="Kolisko M."/>
            <person name="Husnik F."/>
            <person name="Keeling P."/>
            <person name="Hampl V."/>
        </authorList>
    </citation>
    <scope>NUCLEOTIDE SEQUENCE [LARGE SCALE GENOMIC DNA]</scope>
    <source>
        <strain evidence="1">ST1C</strain>
    </source>
</reference>
<comment type="caution">
    <text evidence="1">The sequence shown here is derived from an EMBL/GenBank/DDBJ whole genome shotgun (WGS) entry which is preliminary data.</text>
</comment>
<organism evidence="1 2">
    <name type="scientific">Streblomastix strix</name>
    <dbReference type="NCBI Taxonomy" id="222440"/>
    <lineage>
        <taxon>Eukaryota</taxon>
        <taxon>Metamonada</taxon>
        <taxon>Preaxostyla</taxon>
        <taxon>Oxymonadida</taxon>
        <taxon>Streblomastigidae</taxon>
        <taxon>Streblomastix</taxon>
    </lineage>
</organism>
<accession>A0A5J4WI66</accession>
<evidence type="ECO:0000313" key="2">
    <source>
        <dbReference type="Proteomes" id="UP000324800"/>
    </source>
</evidence>
<dbReference type="AlphaFoldDB" id="A0A5J4WI66"/>
<protein>
    <recommendedName>
        <fullName evidence="3">ISXO2-like transposase domain-containing protein</fullName>
    </recommendedName>
</protein>
<dbReference type="OrthoDB" id="2278611at2759"/>
<dbReference type="Proteomes" id="UP000324800">
    <property type="component" value="Unassembled WGS sequence"/>
</dbReference>
<dbReference type="EMBL" id="SNRW01001855">
    <property type="protein sequence ID" value="KAA6394764.1"/>
    <property type="molecule type" value="Genomic_DNA"/>
</dbReference>
<proteinExistence type="predicted"/>
<gene>
    <name evidence="1" type="ORF">EZS28_009711</name>
</gene>
<name>A0A5J4WI66_9EUKA</name>
<evidence type="ECO:0008006" key="3">
    <source>
        <dbReference type="Google" id="ProtNLM"/>
    </source>
</evidence>
<sequence length="104" mass="12185">MTQGKIYKRFRYVAAKCIFDHQDQKGADSIIFKVDEVLFGRQMNWIADQINEQWVLGGIEKDPFPEQNRKMFFCKIPNGNAETLIAAVEPWIKPGSIIYTNMWR</sequence>
<evidence type="ECO:0000313" key="1">
    <source>
        <dbReference type="EMBL" id="KAA6394764.1"/>
    </source>
</evidence>